<dbReference type="STRING" id="1890683.A0A427YWC0"/>
<dbReference type="InterPro" id="IPR022764">
    <property type="entry name" value="Peptidase_S54_rhomboid_dom"/>
</dbReference>
<evidence type="ECO:0000256" key="10">
    <source>
        <dbReference type="RuleBase" id="RU362115"/>
    </source>
</evidence>
<sequence length="537" mass="58234">MPSPIATPMPMPLPAVGEGSGMDISRRRSVAETDVGDRTSYHAPSRMSYQSEYDLDGVAGGASSQSLGPWDSASQRSVAPSAYTHDPYHDPYSNPYPMPAPSSAPRSAGPPRHLANKPSKAFSSAGLSYIDEEGAYYNSPATRPASMLLPNEEVEMRGLVPHAAGMGGDGMDGQEGYRGKFNEYDESPYPYPHLEGSGKPASPGKLYDWLLFPTGLDRLLGMFGVKGAKAPLEQAIERKRRGLGGQRWPVAAWTMAIAMTGVMAYELVANNTYTGKPIATSPSFNYMIGPTSEVLIRIGARFPPCMKYVEELPPTFALACLNDTSSTPTTSCSIEEICGHGGFPSGTPDQSWRFVLPIFLHVGIVHLLLNMVAQITAGAQVEREMGTVPFLINACVLVDLLLHWKYEERPKLKAFLLAIEFLLGIAIGYIPNAVDGLAHLGGFAAGLLLGSILYPAIHETRRHRLITWGCRIVAIPLIVLAFVLTIKNFYTADPNAACEWCRYLSCFPLSSNNYCKGTGITVTNTSTTSTRRSWDLL</sequence>
<evidence type="ECO:0000313" key="14">
    <source>
        <dbReference type="Proteomes" id="UP000279259"/>
    </source>
</evidence>
<accession>A0A427YWC0</accession>
<dbReference type="InterPro" id="IPR002610">
    <property type="entry name" value="Peptidase_S54_rhomboid-like"/>
</dbReference>
<feature type="compositionally biased region" description="Pro residues" evidence="11">
    <location>
        <begin position="1"/>
        <end position="13"/>
    </location>
</feature>
<reference evidence="13 14" key="1">
    <citation type="submission" date="2018-11" db="EMBL/GenBank/DDBJ databases">
        <title>Genome sequence of Saitozyma podzolica DSM 27192.</title>
        <authorList>
            <person name="Aliyu H."/>
            <person name="Gorte O."/>
            <person name="Ochsenreither K."/>
        </authorList>
    </citation>
    <scope>NUCLEOTIDE SEQUENCE [LARGE SCALE GENOMIC DNA]</scope>
    <source>
        <strain evidence="13 14">DSM 27192</strain>
    </source>
</reference>
<feature type="region of interest" description="Disordered" evidence="11">
    <location>
        <begin position="1"/>
        <end position="119"/>
    </location>
</feature>
<keyword evidence="14" id="KW-1185">Reference proteome</keyword>
<dbReference type="OrthoDB" id="2146116at2759"/>
<comment type="similarity">
    <text evidence="3 10">Belongs to the peptidase S54 family.</text>
</comment>
<feature type="transmembrane region" description="Helical" evidence="10">
    <location>
        <begin position="414"/>
        <end position="431"/>
    </location>
</feature>
<keyword evidence="9 10" id="KW-0472">Membrane</keyword>
<keyword evidence="5 10" id="KW-0812">Transmembrane</keyword>
<comment type="caution">
    <text evidence="13">The sequence shown here is derived from an EMBL/GenBank/DDBJ whole genome shotgun (WGS) entry which is preliminary data.</text>
</comment>
<dbReference type="SUPFAM" id="SSF144091">
    <property type="entry name" value="Rhomboid-like"/>
    <property type="match status" value="1"/>
</dbReference>
<dbReference type="AlphaFoldDB" id="A0A427YWC0"/>
<dbReference type="GO" id="GO:0006508">
    <property type="term" value="P:proteolysis"/>
    <property type="evidence" value="ECO:0007669"/>
    <property type="project" value="UniProtKB-KW"/>
</dbReference>
<dbReference type="PANTHER" id="PTHR22936:SF69">
    <property type="entry name" value="RHOMBOID-LIKE PROTEIN"/>
    <property type="match status" value="1"/>
</dbReference>
<comment type="caution">
    <text evidence="10">Lacks conserved residue(s) required for the propagation of feature annotation.</text>
</comment>
<comment type="function">
    <text evidence="10">Serine protease involved in intramembrane proteolysis.</text>
</comment>
<keyword evidence="8 10" id="KW-1133">Transmembrane helix</keyword>
<protein>
    <recommendedName>
        <fullName evidence="10">Rhomboid-type serine protease</fullName>
        <ecNumber evidence="10">3.4.21.105</ecNumber>
    </recommendedName>
</protein>
<evidence type="ECO:0000256" key="9">
    <source>
        <dbReference type="ARBA" id="ARBA00023136"/>
    </source>
</evidence>
<feature type="domain" description="Peptidase S54 rhomboid" evidence="12">
    <location>
        <begin position="349"/>
        <end position="392"/>
    </location>
</feature>
<dbReference type="EMBL" id="RSCD01000001">
    <property type="protein sequence ID" value="RSH95336.1"/>
    <property type="molecule type" value="Genomic_DNA"/>
</dbReference>
<evidence type="ECO:0000256" key="3">
    <source>
        <dbReference type="ARBA" id="ARBA00009045"/>
    </source>
</evidence>
<keyword evidence="4 10" id="KW-0645">Protease</keyword>
<dbReference type="Gene3D" id="1.20.1540.10">
    <property type="entry name" value="Rhomboid-like"/>
    <property type="match status" value="1"/>
</dbReference>
<feature type="compositionally biased region" description="Basic and acidic residues" evidence="11">
    <location>
        <begin position="24"/>
        <end position="40"/>
    </location>
</feature>
<name>A0A427YWC0_9TREE</name>
<evidence type="ECO:0000259" key="12">
    <source>
        <dbReference type="Pfam" id="PF01694"/>
    </source>
</evidence>
<evidence type="ECO:0000313" key="13">
    <source>
        <dbReference type="EMBL" id="RSH95336.1"/>
    </source>
</evidence>
<dbReference type="GO" id="GO:0016020">
    <property type="term" value="C:membrane"/>
    <property type="evidence" value="ECO:0007669"/>
    <property type="project" value="UniProtKB-SubCell"/>
</dbReference>
<comment type="catalytic activity">
    <reaction evidence="1 10">
        <text>Cleaves type-1 transmembrane domains using a catalytic dyad composed of serine and histidine that are contributed by different transmembrane domains.</text>
        <dbReference type="EC" id="3.4.21.105"/>
    </reaction>
</comment>
<dbReference type="Pfam" id="PF01694">
    <property type="entry name" value="Rhomboid"/>
    <property type="match status" value="2"/>
</dbReference>
<feature type="transmembrane region" description="Helical" evidence="10">
    <location>
        <begin position="354"/>
        <end position="373"/>
    </location>
</feature>
<evidence type="ECO:0000256" key="8">
    <source>
        <dbReference type="ARBA" id="ARBA00022989"/>
    </source>
</evidence>
<dbReference type="Proteomes" id="UP000279259">
    <property type="component" value="Unassembled WGS sequence"/>
</dbReference>
<feature type="domain" description="Peptidase S54 rhomboid" evidence="12">
    <location>
        <begin position="394"/>
        <end position="454"/>
    </location>
</feature>
<evidence type="ECO:0000256" key="7">
    <source>
        <dbReference type="ARBA" id="ARBA00022825"/>
    </source>
</evidence>
<evidence type="ECO:0000256" key="2">
    <source>
        <dbReference type="ARBA" id="ARBA00004141"/>
    </source>
</evidence>
<proteinExistence type="inferred from homology"/>
<evidence type="ECO:0000256" key="6">
    <source>
        <dbReference type="ARBA" id="ARBA00022801"/>
    </source>
</evidence>
<feature type="transmembrane region" description="Helical" evidence="10">
    <location>
        <begin position="437"/>
        <end position="456"/>
    </location>
</feature>
<dbReference type="EC" id="3.4.21.105" evidence="10"/>
<dbReference type="PANTHER" id="PTHR22936">
    <property type="entry name" value="RHOMBOID-RELATED"/>
    <property type="match status" value="1"/>
</dbReference>
<organism evidence="13 14">
    <name type="scientific">Saitozyma podzolica</name>
    <dbReference type="NCBI Taxonomy" id="1890683"/>
    <lineage>
        <taxon>Eukaryota</taxon>
        <taxon>Fungi</taxon>
        <taxon>Dikarya</taxon>
        <taxon>Basidiomycota</taxon>
        <taxon>Agaricomycotina</taxon>
        <taxon>Tremellomycetes</taxon>
        <taxon>Tremellales</taxon>
        <taxon>Trimorphomycetaceae</taxon>
        <taxon>Saitozyma</taxon>
    </lineage>
</organism>
<dbReference type="InterPro" id="IPR035952">
    <property type="entry name" value="Rhomboid-like_sf"/>
</dbReference>
<evidence type="ECO:0000256" key="4">
    <source>
        <dbReference type="ARBA" id="ARBA00022670"/>
    </source>
</evidence>
<feature type="transmembrane region" description="Helical" evidence="10">
    <location>
        <begin position="385"/>
        <end position="402"/>
    </location>
</feature>
<keyword evidence="7 10" id="KW-0720">Serine protease</keyword>
<feature type="compositionally biased region" description="Polar residues" evidence="11">
    <location>
        <begin position="62"/>
        <end position="78"/>
    </location>
</feature>
<keyword evidence="6 10" id="KW-0378">Hydrolase</keyword>
<evidence type="ECO:0000256" key="11">
    <source>
        <dbReference type="SAM" id="MobiDB-lite"/>
    </source>
</evidence>
<evidence type="ECO:0000256" key="5">
    <source>
        <dbReference type="ARBA" id="ARBA00022692"/>
    </source>
</evidence>
<gene>
    <name evidence="13" type="ORF">EHS25_000423</name>
</gene>
<evidence type="ECO:0000256" key="1">
    <source>
        <dbReference type="ARBA" id="ARBA00000156"/>
    </source>
</evidence>
<feature type="transmembrane region" description="Helical" evidence="10">
    <location>
        <begin position="248"/>
        <end position="268"/>
    </location>
</feature>
<comment type="subcellular location">
    <subcellularLocation>
        <location evidence="2 10">Membrane</location>
        <topology evidence="2 10">Multi-pass membrane protein</topology>
    </subcellularLocation>
</comment>
<feature type="transmembrane region" description="Helical" evidence="10">
    <location>
        <begin position="468"/>
        <end position="486"/>
    </location>
</feature>
<dbReference type="GO" id="GO:0004252">
    <property type="term" value="F:serine-type endopeptidase activity"/>
    <property type="evidence" value="ECO:0007669"/>
    <property type="project" value="InterPro"/>
</dbReference>